<keyword evidence="10 12" id="KW-0378">Hydrolase</keyword>
<dbReference type="Proteomes" id="UP000310189">
    <property type="component" value="Unassembled WGS sequence"/>
</dbReference>
<dbReference type="InterPro" id="IPR002156">
    <property type="entry name" value="RNaseH_domain"/>
</dbReference>
<keyword evidence="16" id="KW-1185">Reference proteome</keyword>
<evidence type="ECO:0000259" key="14">
    <source>
        <dbReference type="PROSITE" id="PS50879"/>
    </source>
</evidence>
<dbReference type="InterPro" id="IPR036397">
    <property type="entry name" value="RNaseH_sf"/>
</dbReference>
<gene>
    <name evidence="15" type="ORF">E3P99_02328</name>
</gene>
<comment type="cofactor">
    <cofactor evidence="2 12">
        <name>Mg(2+)</name>
        <dbReference type="ChEBI" id="CHEBI:18420"/>
    </cofactor>
</comment>
<comment type="caution">
    <text evidence="15">The sequence shown here is derived from an EMBL/GenBank/DDBJ whole genome shotgun (WGS) entry which is preliminary data.</text>
</comment>
<dbReference type="GO" id="GO:0003676">
    <property type="term" value="F:nucleic acid binding"/>
    <property type="evidence" value="ECO:0007669"/>
    <property type="project" value="UniProtKB-UniRule"/>
</dbReference>
<evidence type="ECO:0000256" key="6">
    <source>
        <dbReference type="ARBA" id="ARBA00017721"/>
    </source>
</evidence>
<dbReference type="CDD" id="cd09280">
    <property type="entry name" value="RNase_HI_eukaryote_like"/>
    <property type="match status" value="1"/>
</dbReference>
<proteinExistence type="inferred from homology"/>
<dbReference type="InterPro" id="IPR017067">
    <property type="entry name" value="RNase_H1_euk"/>
</dbReference>
<dbReference type="PROSITE" id="PS50879">
    <property type="entry name" value="RNASE_H_1"/>
    <property type="match status" value="1"/>
</dbReference>
<comment type="similarity">
    <text evidence="4 12">Belongs to the RNase H family.</text>
</comment>
<evidence type="ECO:0000256" key="5">
    <source>
        <dbReference type="ARBA" id="ARBA00012180"/>
    </source>
</evidence>
<dbReference type="InterPro" id="IPR050092">
    <property type="entry name" value="RNase_H"/>
</dbReference>
<reference evidence="15 16" key="1">
    <citation type="submission" date="2019-03" db="EMBL/GenBank/DDBJ databases">
        <title>Sequencing 23 genomes of Wallemia ichthyophaga.</title>
        <authorList>
            <person name="Gostincar C."/>
        </authorList>
    </citation>
    <scope>NUCLEOTIDE SEQUENCE [LARGE SCALE GENOMIC DNA]</scope>
    <source>
        <strain evidence="15 16">EXF-5753</strain>
    </source>
</reference>
<feature type="compositionally biased region" description="Low complexity" evidence="13">
    <location>
        <begin position="86"/>
        <end position="100"/>
    </location>
</feature>
<feature type="region of interest" description="Disordered" evidence="13">
    <location>
        <begin position="79"/>
        <end position="135"/>
    </location>
</feature>
<evidence type="ECO:0000256" key="13">
    <source>
        <dbReference type="SAM" id="MobiDB-lite"/>
    </source>
</evidence>
<dbReference type="InterPro" id="IPR012337">
    <property type="entry name" value="RNaseH-like_sf"/>
</dbReference>
<dbReference type="InterPro" id="IPR037056">
    <property type="entry name" value="RNase_H1_N_sf"/>
</dbReference>
<evidence type="ECO:0000256" key="1">
    <source>
        <dbReference type="ARBA" id="ARBA00000077"/>
    </source>
</evidence>
<protein>
    <recommendedName>
        <fullName evidence="6 12">Ribonuclease H</fullName>
        <shortName evidence="12">RNase H</shortName>
        <ecNumber evidence="5 12">3.1.26.4</ecNumber>
    </recommendedName>
</protein>
<keyword evidence="11 12" id="KW-0460">Magnesium</keyword>
<dbReference type="GO" id="GO:0043137">
    <property type="term" value="P:DNA replication, removal of RNA primer"/>
    <property type="evidence" value="ECO:0007669"/>
    <property type="project" value="TreeGrafter"/>
</dbReference>
<dbReference type="Gene3D" id="3.40.970.10">
    <property type="entry name" value="Ribonuclease H1, N-terminal domain"/>
    <property type="match status" value="1"/>
</dbReference>
<evidence type="ECO:0000256" key="11">
    <source>
        <dbReference type="ARBA" id="ARBA00022842"/>
    </source>
</evidence>
<keyword evidence="8 12" id="KW-0479">Metal-binding</keyword>
<accession>A0A4T0FN32</accession>
<dbReference type="PIRSF" id="PIRSF036852">
    <property type="entry name" value="Ribonuclease_H1_euk"/>
    <property type="match status" value="1"/>
</dbReference>
<dbReference type="EC" id="3.1.26.4" evidence="5 12"/>
<feature type="domain" description="RNase H type-1" evidence="14">
    <location>
        <begin position="139"/>
        <end position="289"/>
    </location>
</feature>
<sequence>MAKKNKPLYYAVRTGRNPGIYKTWDECQDQVDGFSGARFKGFNILEEAQRFIVKPVEPVTPAFSATDLGVYDDKQSVAQGTQADYKPSQPQPIQSKPSQPLKRKEPSPEVQIVPKKLKVEPAQPPKPEPPKELPRAGIYGNKAVVYTDGACTGNGKGHAQAGCGVYWGGGSPDNLAEKVPGPNQTNNRGEMMAVIRALERCPSNIKVLNIYSDSEYTINCLTKWRAAYEKRNFASSTNKKELIKNVDMIKYLYALFDNHTAAIKMNWVKGHNKHPDNEAADELAVAGARLPLVPQDVDWESLAILQSSSADLSD</sequence>
<name>A0A4T0FN32_9BASI</name>
<evidence type="ECO:0000256" key="4">
    <source>
        <dbReference type="ARBA" id="ARBA00005300"/>
    </source>
</evidence>
<evidence type="ECO:0000256" key="3">
    <source>
        <dbReference type="ARBA" id="ARBA00004065"/>
    </source>
</evidence>
<dbReference type="AlphaFoldDB" id="A0A4T0FN32"/>
<evidence type="ECO:0000256" key="9">
    <source>
        <dbReference type="ARBA" id="ARBA00022759"/>
    </source>
</evidence>
<evidence type="ECO:0000256" key="10">
    <source>
        <dbReference type="ARBA" id="ARBA00022801"/>
    </source>
</evidence>
<dbReference type="Gene3D" id="3.30.420.10">
    <property type="entry name" value="Ribonuclease H-like superfamily/Ribonuclease H"/>
    <property type="match status" value="1"/>
</dbReference>
<evidence type="ECO:0000256" key="8">
    <source>
        <dbReference type="ARBA" id="ARBA00022723"/>
    </source>
</evidence>
<dbReference type="OrthoDB" id="245563at2759"/>
<evidence type="ECO:0000313" key="16">
    <source>
        <dbReference type="Proteomes" id="UP000310189"/>
    </source>
</evidence>
<dbReference type="SUPFAM" id="SSF53098">
    <property type="entry name" value="Ribonuclease H-like"/>
    <property type="match status" value="1"/>
</dbReference>
<dbReference type="EMBL" id="SPNW01000032">
    <property type="protein sequence ID" value="TIA88904.1"/>
    <property type="molecule type" value="Genomic_DNA"/>
</dbReference>
<comment type="function">
    <text evidence="3 12">Endonuclease that specifically degrades the RNA of RNA-DNA hybrids.</text>
</comment>
<evidence type="ECO:0000256" key="12">
    <source>
        <dbReference type="PIRNR" id="PIRNR036852"/>
    </source>
</evidence>
<evidence type="ECO:0000256" key="2">
    <source>
        <dbReference type="ARBA" id="ARBA00001946"/>
    </source>
</evidence>
<evidence type="ECO:0000313" key="15">
    <source>
        <dbReference type="EMBL" id="TIA88904.1"/>
    </source>
</evidence>
<dbReference type="InterPro" id="IPR009027">
    <property type="entry name" value="Ribosomal_bL9/RNase_H1_N"/>
</dbReference>
<dbReference type="Pfam" id="PF01693">
    <property type="entry name" value="Cauli_VI"/>
    <property type="match status" value="1"/>
</dbReference>
<organism evidence="15 16">
    <name type="scientific">Wallemia hederae</name>
    <dbReference type="NCBI Taxonomy" id="1540922"/>
    <lineage>
        <taxon>Eukaryota</taxon>
        <taxon>Fungi</taxon>
        <taxon>Dikarya</taxon>
        <taxon>Basidiomycota</taxon>
        <taxon>Wallemiomycotina</taxon>
        <taxon>Wallemiomycetes</taxon>
        <taxon>Wallemiales</taxon>
        <taxon>Wallemiaceae</taxon>
        <taxon>Wallemia</taxon>
    </lineage>
</organism>
<evidence type="ECO:0000256" key="7">
    <source>
        <dbReference type="ARBA" id="ARBA00022722"/>
    </source>
</evidence>
<dbReference type="PANTHER" id="PTHR10642">
    <property type="entry name" value="RIBONUCLEASE H1"/>
    <property type="match status" value="1"/>
</dbReference>
<comment type="catalytic activity">
    <reaction evidence="1 12">
        <text>Endonucleolytic cleavage to 5'-phosphomonoester.</text>
        <dbReference type="EC" id="3.1.26.4"/>
    </reaction>
</comment>
<dbReference type="FunFam" id="3.40.970.10:FF:000002">
    <property type="entry name" value="Ribonuclease H"/>
    <property type="match status" value="1"/>
</dbReference>
<dbReference type="Pfam" id="PF00075">
    <property type="entry name" value="RNase_H"/>
    <property type="match status" value="1"/>
</dbReference>
<dbReference type="GO" id="GO:0004523">
    <property type="term" value="F:RNA-DNA hybrid ribonuclease activity"/>
    <property type="evidence" value="ECO:0007669"/>
    <property type="project" value="UniProtKB-UniRule"/>
</dbReference>
<dbReference type="InterPro" id="IPR011320">
    <property type="entry name" value="RNase_H1_N"/>
</dbReference>
<dbReference type="PANTHER" id="PTHR10642:SF26">
    <property type="entry name" value="RIBONUCLEASE H1"/>
    <property type="match status" value="1"/>
</dbReference>
<keyword evidence="9 12" id="KW-0255">Endonuclease</keyword>
<keyword evidence="7 12" id="KW-0540">Nuclease</keyword>
<dbReference type="GO" id="GO:0000287">
    <property type="term" value="F:magnesium ion binding"/>
    <property type="evidence" value="ECO:0007669"/>
    <property type="project" value="UniProtKB-UniRule"/>
</dbReference>
<dbReference type="SUPFAM" id="SSF55658">
    <property type="entry name" value="L9 N-domain-like"/>
    <property type="match status" value="1"/>
</dbReference>